<dbReference type="RefSeq" id="WP_285340123.1">
    <property type="nucleotide sequence ID" value="NZ_JASITI010000001.1"/>
</dbReference>
<accession>A0ABT7GKW7</accession>
<name>A0ABT7GKW7_9ACTN</name>
<dbReference type="EMBL" id="JASITI010000001">
    <property type="protein sequence ID" value="MDK9494214.1"/>
    <property type="molecule type" value="Genomic_DNA"/>
</dbReference>
<dbReference type="SUPFAM" id="SSF52540">
    <property type="entry name" value="P-loop containing nucleoside triphosphate hydrolases"/>
    <property type="match status" value="1"/>
</dbReference>
<protein>
    <recommendedName>
        <fullName evidence="3">AAA+ ATPase domain-containing protein</fullName>
    </recommendedName>
</protein>
<dbReference type="Proteomes" id="UP001223390">
    <property type="component" value="Unassembled WGS sequence"/>
</dbReference>
<reference evidence="1 2" key="1">
    <citation type="submission" date="2023-05" db="EMBL/GenBank/DDBJ databases">
        <title>Sequencing and Assembly of Streptomyces sp. NP73.</title>
        <authorList>
            <person name="Konwar A.N."/>
            <person name="Saikia K."/>
            <person name="Thakur D."/>
        </authorList>
    </citation>
    <scope>NUCLEOTIDE SEQUENCE [LARGE SCALE GENOMIC DNA]</scope>
    <source>
        <strain evidence="1 2">NP73</strain>
    </source>
</reference>
<keyword evidence="2" id="KW-1185">Reference proteome</keyword>
<dbReference type="InterPro" id="IPR027417">
    <property type="entry name" value="P-loop_NTPase"/>
</dbReference>
<dbReference type="PANTHER" id="PTHR10039:SF5">
    <property type="entry name" value="NACHT DOMAIN-CONTAINING PROTEIN"/>
    <property type="match status" value="1"/>
</dbReference>
<proteinExistence type="predicted"/>
<organism evidence="1 2">
    <name type="scientific">Streptomyces katrae</name>
    <dbReference type="NCBI Taxonomy" id="68223"/>
    <lineage>
        <taxon>Bacteria</taxon>
        <taxon>Bacillati</taxon>
        <taxon>Actinomycetota</taxon>
        <taxon>Actinomycetes</taxon>
        <taxon>Kitasatosporales</taxon>
        <taxon>Streptomycetaceae</taxon>
        <taxon>Streptomyces</taxon>
    </lineage>
</organism>
<sequence>MASSSFEGLVRRHTGEDRVERRWLTTAVDRALAADSTRLVLVTGEPGSGKTGLLAGLADSRPDWLRYFVGAVDGDDRAAGDISSFLLSIGHQLARRRPELFDVERLSVVVEQHFGEVRPGARATGIRIEDLTVSPFHRTATLVVEQTADLLGGSVLGLEIGTAHLEPRLLAPDNLAQLALVGPARVLLAQDPEARIVILLDALDEAAESGDGNGGGPPSSRGGGDLLHWLATNAVLPPNVSVVVSSRPFSGLDLLRAARVEQLAEIDLAPGMRQISDDLLAFARKALDAAEVNAAVEAKGLLPDQFQRRVAYRASGNFLYLACYARALTDAVQEADTPVVDRLLDLDSLPPQLAGIYGLFVETARQQIEALGMVRLEAAPAGRGSTAYAWETVGQPVLGVLTVAQEPLTEEQLVALSGVPARRRHVGNVIARLRWLLDLRDDRIALYHSSVGEFLRSDLARARHRNCWVDAEEWHEQIVSHYRGPAPSWPQVDWSRMDRYGLAYLGHHLLESGPQLSADAAELPCAGLLSAIRTEFGAERRFLDLVDRTARRFAHQAPPAVGLPTLMYLGVVRHQAARPSTALSPPVLGLLARLGRRKEAVERAASIPPSVQQFAAVGEILRYPGPEDGGPSRGALLELLVESALAIPLGREAPVHVHSAVETVAELLAPHDLDRALRLWDYGQRLGGISGTTPPDDLYRSAAAAEPDTHLAAALIAQIQVTEWKDFFDLARRAGAGQATDLLRRAEAVLESSEPSVRVPGFADLAARWSRYDEAIGRDLLARTREQAHAVREDPRAAGGLVQAARVVAHLDPATARALLGPLDTMKINGYSSGALLRAARLWTDWAEPGRAQTLVDRYLAEIRDPWSRLRALSAVGRSSASDETSVLEEILAGVPGPVRDPDTHPMAVSDRDDELADVVRRMARHDLRRAAQIAGEIQRTTWRPSWLPRYAAAPDPMSDINGEDRNSVLVALAHIHLDRGQTAPAEAILDGLLVARHTPLIGGGPFAYLYSSSAEPSDTPDGQDQRDDLFGEMGLRNLYNDWSYRVHRHFFRDPADVVRAIELGHHGSLATAVRRFAEQLAGVDRPLSLSLIRSIAAPDERAIGLATLHLAAHGAGPDGAGHGPEAEAYSKELDDALAEVPDYRWTIDTDPDSEALAYLRPDHRLCFELAARVRYTCREEDLNAAVDLPYLYRAALCSFFASVSADYPEALARSSPRKPPFEDFHQRNLRLPSEFSAPDPLVAITQAAGAFHEFRASCMVPGHSSRAAEARITNPLYAAAVEALTTGTGPDSAFVQRARQLLDGGTAPSAVSGLLVFAADARPDRRSELRELADHVIASVDSDTPWGQEALAVLAASPLLSHLVNPTLLFRRAGGGTDIMARLFAAVLASEPAVALSTFYEVLSHSWRDAMTLLERASSELPGLVGADAMAAIGSAIVRGLEATSPDVTPPAVVDGIRLAELAAIQHARPRPVP</sequence>
<dbReference type="PANTHER" id="PTHR10039">
    <property type="entry name" value="AMELOGENIN"/>
    <property type="match status" value="1"/>
</dbReference>
<evidence type="ECO:0000313" key="1">
    <source>
        <dbReference type="EMBL" id="MDK9494214.1"/>
    </source>
</evidence>
<evidence type="ECO:0000313" key="2">
    <source>
        <dbReference type="Proteomes" id="UP001223390"/>
    </source>
</evidence>
<evidence type="ECO:0008006" key="3">
    <source>
        <dbReference type="Google" id="ProtNLM"/>
    </source>
</evidence>
<comment type="caution">
    <text evidence="1">The sequence shown here is derived from an EMBL/GenBank/DDBJ whole genome shotgun (WGS) entry which is preliminary data.</text>
</comment>
<gene>
    <name evidence="1" type="ORF">QEZ40_000083</name>
</gene>